<evidence type="ECO:0008006" key="3">
    <source>
        <dbReference type="Google" id="ProtNLM"/>
    </source>
</evidence>
<organism evidence="1 2">
    <name type="scientific">Caerostris extrusa</name>
    <name type="common">Bark spider</name>
    <name type="synonym">Caerostris bankana</name>
    <dbReference type="NCBI Taxonomy" id="172846"/>
    <lineage>
        <taxon>Eukaryota</taxon>
        <taxon>Metazoa</taxon>
        <taxon>Ecdysozoa</taxon>
        <taxon>Arthropoda</taxon>
        <taxon>Chelicerata</taxon>
        <taxon>Arachnida</taxon>
        <taxon>Araneae</taxon>
        <taxon>Araneomorphae</taxon>
        <taxon>Entelegynae</taxon>
        <taxon>Araneoidea</taxon>
        <taxon>Araneidae</taxon>
        <taxon>Caerostris</taxon>
    </lineage>
</organism>
<comment type="caution">
    <text evidence="1">The sequence shown here is derived from an EMBL/GenBank/DDBJ whole genome shotgun (WGS) entry which is preliminary data.</text>
</comment>
<dbReference type="Proteomes" id="UP001054945">
    <property type="component" value="Unassembled WGS sequence"/>
</dbReference>
<dbReference type="EMBL" id="BPLR01009935">
    <property type="protein sequence ID" value="GIY35573.1"/>
    <property type="molecule type" value="Genomic_DNA"/>
</dbReference>
<reference evidence="1 2" key="1">
    <citation type="submission" date="2021-06" db="EMBL/GenBank/DDBJ databases">
        <title>Caerostris extrusa draft genome.</title>
        <authorList>
            <person name="Kono N."/>
            <person name="Arakawa K."/>
        </authorList>
    </citation>
    <scope>NUCLEOTIDE SEQUENCE [LARGE SCALE GENOMIC DNA]</scope>
</reference>
<sequence length="83" mass="10228">MKVKSSMDQLFFKNRFKEKWHGSKSILFIILCRVVYVFEVHRHNLYEIISEFANSEFGRKKKQKMRKLNFYQGKKYFLNISRN</sequence>
<evidence type="ECO:0000313" key="2">
    <source>
        <dbReference type="Proteomes" id="UP001054945"/>
    </source>
</evidence>
<proteinExistence type="predicted"/>
<keyword evidence="2" id="KW-1185">Reference proteome</keyword>
<dbReference type="AlphaFoldDB" id="A0AAV4SMA7"/>
<accession>A0AAV4SMA7</accession>
<name>A0AAV4SMA7_CAEEX</name>
<gene>
    <name evidence="1" type="ORF">CEXT_292101</name>
</gene>
<protein>
    <recommendedName>
        <fullName evidence="3">Ribosomal protein L32</fullName>
    </recommendedName>
</protein>
<evidence type="ECO:0000313" key="1">
    <source>
        <dbReference type="EMBL" id="GIY35573.1"/>
    </source>
</evidence>